<name>A0ABX2DQ85_9BACL</name>
<dbReference type="EMBL" id="JABMKX010000008">
    <property type="protein sequence ID" value="NQX46809.1"/>
    <property type="molecule type" value="Genomic_DNA"/>
</dbReference>
<keyword evidence="4 7" id="KW-0812">Transmembrane</keyword>
<organism evidence="9 10">
    <name type="scientific">Paenibacillus tritici</name>
    <dbReference type="NCBI Taxonomy" id="1873425"/>
    <lineage>
        <taxon>Bacteria</taxon>
        <taxon>Bacillati</taxon>
        <taxon>Bacillota</taxon>
        <taxon>Bacilli</taxon>
        <taxon>Bacillales</taxon>
        <taxon>Paenibacillaceae</taxon>
        <taxon>Paenibacillus</taxon>
    </lineage>
</organism>
<evidence type="ECO:0000256" key="5">
    <source>
        <dbReference type="ARBA" id="ARBA00022989"/>
    </source>
</evidence>
<dbReference type="InterPro" id="IPR035906">
    <property type="entry name" value="MetI-like_sf"/>
</dbReference>
<dbReference type="InterPro" id="IPR000515">
    <property type="entry name" value="MetI-like"/>
</dbReference>
<dbReference type="Proteomes" id="UP000711047">
    <property type="component" value="Unassembled WGS sequence"/>
</dbReference>
<evidence type="ECO:0000256" key="1">
    <source>
        <dbReference type="ARBA" id="ARBA00004651"/>
    </source>
</evidence>
<proteinExistence type="inferred from homology"/>
<protein>
    <submittedName>
        <fullName evidence="9">Carbohydrate ABC transporter permease</fullName>
    </submittedName>
</protein>
<keyword evidence="5 7" id="KW-1133">Transmembrane helix</keyword>
<feature type="transmembrane region" description="Helical" evidence="7">
    <location>
        <begin position="12"/>
        <end position="38"/>
    </location>
</feature>
<dbReference type="Gene3D" id="1.10.3720.10">
    <property type="entry name" value="MetI-like"/>
    <property type="match status" value="1"/>
</dbReference>
<evidence type="ECO:0000256" key="3">
    <source>
        <dbReference type="ARBA" id="ARBA00022475"/>
    </source>
</evidence>
<comment type="similarity">
    <text evidence="7">Belongs to the binding-protein-dependent transport system permease family.</text>
</comment>
<dbReference type="PANTHER" id="PTHR43744:SF9">
    <property type="entry name" value="POLYGALACTURONAN_RHAMNOGALACTURONAN TRANSPORT SYSTEM PERMEASE PROTEIN YTCP"/>
    <property type="match status" value="1"/>
</dbReference>
<keyword evidence="2 7" id="KW-0813">Transport</keyword>
<dbReference type="Pfam" id="PF00528">
    <property type="entry name" value="BPD_transp_1"/>
    <property type="match status" value="1"/>
</dbReference>
<feature type="transmembrane region" description="Helical" evidence="7">
    <location>
        <begin position="180"/>
        <end position="203"/>
    </location>
</feature>
<evidence type="ECO:0000256" key="6">
    <source>
        <dbReference type="ARBA" id="ARBA00023136"/>
    </source>
</evidence>
<feature type="transmembrane region" description="Helical" evidence="7">
    <location>
        <begin position="74"/>
        <end position="99"/>
    </location>
</feature>
<evidence type="ECO:0000256" key="7">
    <source>
        <dbReference type="RuleBase" id="RU363032"/>
    </source>
</evidence>
<evidence type="ECO:0000256" key="4">
    <source>
        <dbReference type="ARBA" id="ARBA00022692"/>
    </source>
</evidence>
<keyword evidence="10" id="KW-1185">Reference proteome</keyword>
<evidence type="ECO:0000313" key="10">
    <source>
        <dbReference type="Proteomes" id="UP000711047"/>
    </source>
</evidence>
<feature type="transmembrane region" description="Helical" evidence="7">
    <location>
        <begin position="251"/>
        <end position="270"/>
    </location>
</feature>
<gene>
    <name evidence="9" type="ORF">HQN87_15835</name>
</gene>
<feature type="transmembrane region" description="Helical" evidence="7">
    <location>
        <begin position="138"/>
        <end position="159"/>
    </location>
</feature>
<keyword evidence="3" id="KW-1003">Cell membrane</keyword>
<evidence type="ECO:0000256" key="2">
    <source>
        <dbReference type="ARBA" id="ARBA00022448"/>
    </source>
</evidence>
<accession>A0ABX2DQ85</accession>
<comment type="caution">
    <text evidence="9">The sequence shown here is derived from an EMBL/GenBank/DDBJ whole genome shotgun (WGS) entry which is preliminary data.</text>
</comment>
<dbReference type="PANTHER" id="PTHR43744">
    <property type="entry name" value="ABC TRANSPORTER PERMEASE PROTEIN MG189-RELATED-RELATED"/>
    <property type="match status" value="1"/>
</dbReference>
<feature type="domain" description="ABC transmembrane type-1" evidence="8">
    <location>
        <begin position="74"/>
        <end position="270"/>
    </location>
</feature>
<reference evidence="9 10" key="1">
    <citation type="submission" date="2020-05" db="EMBL/GenBank/DDBJ databases">
        <title>Paenibacillus glebae, sp. nov., Paenibacillus humi sp. nov., Paenibacillus pedi sp. nov., Paenibacillus terrestris sp. nov. and Paenibacillus terricola sp. nov., isolated from a forest top soil sample.</title>
        <authorList>
            <person name="Qi S."/>
            <person name="Carlier A."/>
            <person name="Cnockaert M."/>
            <person name="Vandamme P."/>
        </authorList>
    </citation>
    <scope>NUCLEOTIDE SEQUENCE [LARGE SCALE GENOMIC DNA]</scope>
    <source>
        <strain evidence="9 10">LMG 29502</strain>
    </source>
</reference>
<comment type="subcellular location">
    <subcellularLocation>
        <location evidence="1 7">Cell membrane</location>
        <topology evidence="1 7">Multi-pass membrane protein</topology>
    </subcellularLocation>
</comment>
<keyword evidence="6 7" id="KW-0472">Membrane</keyword>
<dbReference type="CDD" id="cd06261">
    <property type="entry name" value="TM_PBP2"/>
    <property type="match status" value="1"/>
</dbReference>
<evidence type="ECO:0000259" key="8">
    <source>
        <dbReference type="PROSITE" id="PS50928"/>
    </source>
</evidence>
<evidence type="ECO:0000313" key="9">
    <source>
        <dbReference type="EMBL" id="NQX46809.1"/>
    </source>
</evidence>
<feature type="transmembrane region" description="Helical" evidence="7">
    <location>
        <begin position="111"/>
        <end position="132"/>
    </location>
</feature>
<dbReference type="SUPFAM" id="SSF161098">
    <property type="entry name" value="MetI-like"/>
    <property type="match status" value="1"/>
</dbReference>
<dbReference type="PROSITE" id="PS50928">
    <property type="entry name" value="ABC_TM1"/>
    <property type="match status" value="1"/>
</dbReference>
<sequence>MERRGWASRTFDALNALFLILLMLTMIIPFANVIALAFSSGMASMKPEIILFPKEFSVEGFGTVWNSLDLRRPFMNSVIVTLTGTFLHVLLSSLAGFVLIQPQLPGRKIMVSFILLTMMIPQDAMMIPLYLVNQDLHLINTLSSLVLSGMISGFSILLMRNFFLNVPYEMCESAQIDGLGMFRIFTTMYLRLAITGVATVTLFEFVSRWNMLSAPVLFINDSTKITLQVALKSMITDASATSGNLLITTNVRMAGILISILPLLAVYPFIQRYFMKGLMLGANKE</sequence>